<protein>
    <submittedName>
        <fullName evidence="1">Uncharacterized protein</fullName>
    </submittedName>
</protein>
<evidence type="ECO:0000313" key="1">
    <source>
        <dbReference type="EMBL" id="KAK3889049.1"/>
    </source>
</evidence>
<keyword evidence="2" id="KW-1185">Reference proteome</keyword>
<organism evidence="1 2">
    <name type="scientific">Petrolisthes cinctipes</name>
    <name type="common">Flat porcelain crab</name>
    <dbReference type="NCBI Taxonomy" id="88211"/>
    <lineage>
        <taxon>Eukaryota</taxon>
        <taxon>Metazoa</taxon>
        <taxon>Ecdysozoa</taxon>
        <taxon>Arthropoda</taxon>
        <taxon>Crustacea</taxon>
        <taxon>Multicrustacea</taxon>
        <taxon>Malacostraca</taxon>
        <taxon>Eumalacostraca</taxon>
        <taxon>Eucarida</taxon>
        <taxon>Decapoda</taxon>
        <taxon>Pleocyemata</taxon>
        <taxon>Anomura</taxon>
        <taxon>Galatheoidea</taxon>
        <taxon>Porcellanidae</taxon>
        <taxon>Petrolisthes</taxon>
    </lineage>
</organism>
<dbReference type="AlphaFoldDB" id="A0AAE1G9K5"/>
<proteinExistence type="predicted"/>
<evidence type="ECO:0000313" key="2">
    <source>
        <dbReference type="Proteomes" id="UP001286313"/>
    </source>
</evidence>
<dbReference type="EMBL" id="JAWQEG010000506">
    <property type="protein sequence ID" value="KAK3889049.1"/>
    <property type="molecule type" value="Genomic_DNA"/>
</dbReference>
<comment type="caution">
    <text evidence="1">The sequence shown here is derived from an EMBL/GenBank/DDBJ whole genome shotgun (WGS) entry which is preliminary data.</text>
</comment>
<name>A0AAE1G9K5_PETCI</name>
<sequence length="169" mass="19082">MVVHMPVRTRKLLFAMCTPATKNLRSTSYSSLHHVSTHLYTPRHVFASCPTLQASTLSIHDLRATPVHAIPGSSPALTLNHLPHVLHAHAPNYYLLYMLRSSMLTHPTTTYSTCYATLRSQIQQLPTLHATVLYAHVPINYLIYVLRSSTLTYQQLPNLRATLLYAHQT</sequence>
<gene>
    <name evidence="1" type="ORF">Pcinc_006925</name>
</gene>
<dbReference type="Proteomes" id="UP001286313">
    <property type="component" value="Unassembled WGS sequence"/>
</dbReference>
<reference evidence="1" key="1">
    <citation type="submission" date="2023-10" db="EMBL/GenBank/DDBJ databases">
        <title>Genome assemblies of two species of porcelain crab, Petrolisthes cinctipes and Petrolisthes manimaculis (Anomura: Porcellanidae).</title>
        <authorList>
            <person name="Angst P."/>
        </authorList>
    </citation>
    <scope>NUCLEOTIDE SEQUENCE</scope>
    <source>
        <strain evidence="1">PB745_01</strain>
        <tissue evidence="1">Gill</tissue>
    </source>
</reference>
<accession>A0AAE1G9K5</accession>